<protein>
    <recommendedName>
        <fullName evidence="5">Thioredoxin-like fold domain-containing protein</fullName>
    </recommendedName>
</protein>
<dbReference type="RefSeq" id="WP_135254279.1">
    <property type="nucleotide sequence ID" value="NZ_CP038865.1"/>
</dbReference>
<dbReference type="Proteomes" id="UP000296883">
    <property type="component" value="Chromosome"/>
</dbReference>
<evidence type="ECO:0000313" key="4">
    <source>
        <dbReference type="Proteomes" id="UP000297725"/>
    </source>
</evidence>
<sequence>MKVEVHIYTLNPNCRACKLTKQQFSKVTKVFNERINAEMLDNLKATGVKSMPYVQIIQDQKLLDSWSGLKPDRISSWIKVIKKEKSNG</sequence>
<reference evidence="1 3" key="2">
    <citation type="journal article" date="2020" name="Int. J. Syst. Evol. Microbiol.">
        <title>Vagococcus xieshaowenii sp. nov., isolated from snow finch (Montifringilla taczanowskii) cloacal content.</title>
        <authorList>
            <person name="Ge Y."/>
            <person name="Yang J."/>
            <person name="Lai X.H."/>
            <person name="Zhang G."/>
            <person name="Jin D."/>
            <person name="Lu S."/>
            <person name="Wang B."/>
            <person name="Huang Y."/>
            <person name="Huang Y."/>
            <person name="Ren Z."/>
            <person name="Zhang X."/>
            <person name="Xu J."/>
        </authorList>
    </citation>
    <scope>NUCLEOTIDE SEQUENCE [LARGE SCALE GENOMIC DNA]</scope>
    <source>
        <strain evidence="3">personal::cf-49</strain>
        <strain evidence="1">Personal::cf-49</strain>
    </source>
</reference>
<evidence type="ECO:0008006" key="5">
    <source>
        <dbReference type="Google" id="ProtNLM"/>
    </source>
</evidence>
<evidence type="ECO:0000313" key="1">
    <source>
        <dbReference type="EMBL" id="QCA28236.1"/>
    </source>
</evidence>
<dbReference type="EMBL" id="SRHU01000018">
    <property type="protein sequence ID" value="TFZ41891.1"/>
    <property type="molecule type" value="Genomic_DNA"/>
</dbReference>
<gene>
    <name evidence="2" type="ORF">E4031_04665</name>
    <name evidence="1" type="ORF">E4Z98_02485</name>
</gene>
<dbReference type="SUPFAM" id="SSF52833">
    <property type="entry name" value="Thioredoxin-like"/>
    <property type="match status" value="1"/>
</dbReference>
<organism evidence="2 4">
    <name type="scientific">Vagococcus xieshaowenii</name>
    <dbReference type="NCBI Taxonomy" id="2562451"/>
    <lineage>
        <taxon>Bacteria</taxon>
        <taxon>Bacillati</taxon>
        <taxon>Bacillota</taxon>
        <taxon>Bacilli</taxon>
        <taxon>Lactobacillales</taxon>
        <taxon>Enterococcaceae</taxon>
        <taxon>Vagococcus</taxon>
    </lineage>
</organism>
<name>A0AAJ5EG23_9ENTE</name>
<reference evidence="2 4" key="1">
    <citation type="submission" date="2019-03" db="EMBL/GenBank/DDBJ databases">
        <title>Vagococcus sp. was isolated fron gut of Carduelis flavirostris.</title>
        <authorList>
            <person name="Ge Y."/>
        </authorList>
    </citation>
    <scope>NUCLEOTIDE SEQUENCE [LARGE SCALE GENOMIC DNA]</scope>
    <source>
        <strain evidence="2 4">CF-210</strain>
    </source>
</reference>
<accession>A0AAJ5EG23</accession>
<dbReference type="InterPro" id="IPR036249">
    <property type="entry name" value="Thioredoxin-like_sf"/>
</dbReference>
<dbReference type="AlphaFoldDB" id="A0AAJ5EG23"/>
<keyword evidence="3" id="KW-1185">Reference proteome</keyword>
<proteinExistence type="predicted"/>
<dbReference type="Gene3D" id="3.40.30.10">
    <property type="entry name" value="Glutaredoxin"/>
    <property type="match status" value="1"/>
</dbReference>
<evidence type="ECO:0000313" key="3">
    <source>
        <dbReference type="Proteomes" id="UP000296883"/>
    </source>
</evidence>
<evidence type="ECO:0000313" key="2">
    <source>
        <dbReference type="EMBL" id="TFZ41891.1"/>
    </source>
</evidence>
<dbReference type="Proteomes" id="UP000297725">
    <property type="component" value="Unassembled WGS sequence"/>
</dbReference>
<dbReference type="EMBL" id="CP038865">
    <property type="protein sequence ID" value="QCA28236.1"/>
    <property type="molecule type" value="Genomic_DNA"/>
</dbReference>